<dbReference type="Gramene" id="ERN02623">
    <property type="protein sequence ID" value="ERN02623"/>
    <property type="gene ID" value="AMTR_s00263p00014870"/>
</dbReference>
<accession>W1P3X0</accession>
<name>W1P3X0_AMBTC</name>
<reference evidence="3" key="1">
    <citation type="journal article" date="2013" name="Science">
        <title>The Amborella genome and the evolution of flowering plants.</title>
        <authorList>
            <consortium name="Amborella Genome Project"/>
        </authorList>
    </citation>
    <scope>NUCLEOTIDE SEQUENCE [LARGE SCALE GENOMIC DNA]</scope>
</reference>
<keyword evidence="3" id="KW-1185">Reference proteome</keyword>
<dbReference type="Proteomes" id="UP000017836">
    <property type="component" value="Unassembled WGS sequence"/>
</dbReference>
<evidence type="ECO:0000256" key="1">
    <source>
        <dbReference type="SAM" id="MobiDB-lite"/>
    </source>
</evidence>
<proteinExistence type="predicted"/>
<evidence type="ECO:0000313" key="2">
    <source>
        <dbReference type="EMBL" id="ERN02623.1"/>
    </source>
</evidence>
<organism evidence="2 3">
    <name type="scientific">Amborella trichopoda</name>
    <dbReference type="NCBI Taxonomy" id="13333"/>
    <lineage>
        <taxon>Eukaryota</taxon>
        <taxon>Viridiplantae</taxon>
        <taxon>Streptophyta</taxon>
        <taxon>Embryophyta</taxon>
        <taxon>Tracheophyta</taxon>
        <taxon>Spermatophyta</taxon>
        <taxon>Magnoliopsida</taxon>
        <taxon>Amborellales</taxon>
        <taxon>Amborellaceae</taxon>
        <taxon>Amborella</taxon>
    </lineage>
</organism>
<evidence type="ECO:0000313" key="3">
    <source>
        <dbReference type="Proteomes" id="UP000017836"/>
    </source>
</evidence>
<sequence length="97" mass="11237">MGDNLLNSEVKIEHNTSILHNYIQRSKAQEELDFQEVIKIVKRMLRNARSDEDIGGQNAEEIENEELNSQSRLDLGDQNAEEIENEELNSQCRVDHD</sequence>
<protein>
    <submittedName>
        <fullName evidence="2">Uncharacterized protein</fullName>
    </submittedName>
</protein>
<dbReference type="EMBL" id="KI394504">
    <property type="protein sequence ID" value="ERN02623.1"/>
    <property type="molecule type" value="Genomic_DNA"/>
</dbReference>
<dbReference type="AlphaFoldDB" id="W1P3X0"/>
<dbReference type="HOGENOM" id="CLU_2349590_0_0_1"/>
<feature type="compositionally biased region" description="Polar residues" evidence="1">
    <location>
        <begin position="88"/>
        <end position="97"/>
    </location>
</feature>
<gene>
    <name evidence="2" type="ORF">AMTR_s00263p00014870</name>
</gene>
<feature type="region of interest" description="Disordered" evidence="1">
    <location>
        <begin position="49"/>
        <end position="97"/>
    </location>
</feature>